<organism evidence="2 3">
    <name type="scientific">Actinotalea ferrariae CF5-4</name>
    <dbReference type="NCBI Taxonomy" id="948458"/>
    <lineage>
        <taxon>Bacteria</taxon>
        <taxon>Bacillati</taxon>
        <taxon>Actinomycetota</taxon>
        <taxon>Actinomycetes</taxon>
        <taxon>Micrococcales</taxon>
        <taxon>Cellulomonadaceae</taxon>
        <taxon>Actinotalea</taxon>
    </lineage>
</organism>
<keyword evidence="3" id="KW-1185">Reference proteome</keyword>
<reference evidence="2 3" key="1">
    <citation type="submission" date="2014-01" db="EMBL/GenBank/DDBJ databases">
        <title>Actinotalea ferrariae CF5-4.</title>
        <authorList>
            <person name="Chen F."/>
            <person name="Li Y."/>
            <person name="Wang G."/>
        </authorList>
    </citation>
    <scope>NUCLEOTIDE SEQUENCE [LARGE SCALE GENOMIC DNA]</scope>
    <source>
        <strain evidence="2 3">CF5-4</strain>
    </source>
</reference>
<dbReference type="Proteomes" id="UP000019753">
    <property type="component" value="Unassembled WGS sequence"/>
</dbReference>
<feature type="compositionally biased region" description="Basic and acidic residues" evidence="1">
    <location>
        <begin position="31"/>
        <end position="42"/>
    </location>
</feature>
<evidence type="ECO:0000313" key="3">
    <source>
        <dbReference type="Proteomes" id="UP000019753"/>
    </source>
</evidence>
<feature type="region of interest" description="Disordered" evidence="1">
    <location>
        <begin position="109"/>
        <end position="131"/>
    </location>
</feature>
<protein>
    <submittedName>
        <fullName evidence="2">Uncharacterized protein</fullName>
    </submittedName>
</protein>
<sequence length="131" mass="13648">MGRPPQGAVADPEGQALEAVLGLEEALVGRDGDVERGGDGRSRLLRAQQRRGDDVHDVVAGRARRTGAAEVVGHPARHRLTALGQAEAVEPAVEDAAGVVHLAVAQQVDGGRGHRGHVPSIAHPRSDHGRL</sequence>
<accession>A0A021VS35</accession>
<evidence type="ECO:0000256" key="1">
    <source>
        <dbReference type="SAM" id="MobiDB-lite"/>
    </source>
</evidence>
<dbReference type="EMBL" id="AXCW01000160">
    <property type="protein sequence ID" value="EYR62845.1"/>
    <property type="molecule type" value="Genomic_DNA"/>
</dbReference>
<dbReference type="AlphaFoldDB" id="A0A021VS35"/>
<feature type="region of interest" description="Disordered" evidence="1">
    <location>
        <begin position="31"/>
        <end position="50"/>
    </location>
</feature>
<proteinExistence type="predicted"/>
<comment type="caution">
    <text evidence="2">The sequence shown here is derived from an EMBL/GenBank/DDBJ whole genome shotgun (WGS) entry which is preliminary data.</text>
</comment>
<evidence type="ECO:0000313" key="2">
    <source>
        <dbReference type="EMBL" id="EYR62845.1"/>
    </source>
</evidence>
<name>A0A021VS35_9CELL</name>
<gene>
    <name evidence="2" type="ORF">N866_04830</name>
</gene>